<dbReference type="PANTHER" id="PTHR31030:SF1">
    <property type="entry name" value="PLASMA MEMBRANE FUSION PROTEIN PRM1"/>
    <property type="match status" value="1"/>
</dbReference>
<comment type="function">
    <text evidence="1 10">Involved in cell fusion during mating by stabilizing the plasma membrane fusion event.</text>
</comment>
<dbReference type="GeneID" id="18934032"/>
<keyword evidence="5 10" id="KW-0812">Transmembrane</keyword>
<dbReference type="AlphaFoldDB" id="F4RKB8"/>
<evidence type="ECO:0000256" key="5">
    <source>
        <dbReference type="ARBA" id="ARBA00022692"/>
    </source>
</evidence>
<evidence type="ECO:0000256" key="9">
    <source>
        <dbReference type="ARBA" id="ARBA00023180"/>
    </source>
</evidence>
<evidence type="ECO:0000256" key="7">
    <source>
        <dbReference type="ARBA" id="ARBA00022989"/>
    </source>
</evidence>
<dbReference type="VEuPathDB" id="FungiDB:MELLADRAFT_85972"/>
<keyword evidence="8 10" id="KW-0472">Membrane</keyword>
<keyword evidence="13" id="KW-1185">Reference proteome</keyword>
<dbReference type="GO" id="GO:0043332">
    <property type="term" value="C:mating projection tip"/>
    <property type="evidence" value="ECO:0007669"/>
    <property type="project" value="UniProtKB-UniRule"/>
</dbReference>
<feature type="transmembrane region" description="Helical" evidence="10">
    <location>
        <begin position="281"/>
        <end position="299"/>
    </location>
</feature>
<feature type="region of interest" description="Disordered" evidence="11">
    <location>
        <begin position="536"/>
        <end position="559"/>
    </location>
</feature>
<dbReference type="Proteomes" id="UP000001072">
    <property type="component" value="Unassembled WGS sequence"/>
</dbReference>
<sequence length="856" mass="94427">MPYLGLRARISLAWLAYPILIIILILIQLFLTLGSVGDGVLDAKRDLAASCAGFEGAASVAASIPHFMAQQTNEFIVSSAENIVHGLATVLDLSIRAIEAIILYIVDTYRSLYLCLAEFVVRGSLALLISAAEEAEKVFADAVSGLRTAIPEATIGGAESLLSDTIKTLDKIPGVKIPQPNLQIPDLTALQNVKVPTGLSDALTQLNSSLPTLNELRDALDKVISTPFEALRVEVASNLKNATIDRTLLKIPPRQTVTFCQDLDTSFLDKVGDVISSGLKLIILLLCIVILIIFLFNVFKERFLYKRMINKVDEAREVWLYGSQETFSSSNLLAFTHNVQNPFASTMNNKLLKTKTPKSYRLPWFLAYITWPSALLFLGFGLLGFLVIQVQLFALHGVRHQAVHQANSGVNDMTNLLADKINDQTRNASAAFAEDTNAVILKFQSDVNDHMLGWAGTTTTTLNNTLTTFYDGLTTVVSDTFGKTPLKGPSLELLNCLIGSKVAGIQSALTFVHDHAHVELPTVSPTALMISPSQTQDLVGSVGSPQNDSSSQSNQTEEPSLATRFVDRLINRYTKALLKQRVTYIALLACYLLVIIFGIIGVIWDMLKHRNPTSSIRDSIEIQENQISKRGLGSQNQVAKDSEFHPDLRKLNGIRNGKSFSFLPPVALVSSPFSSIHSQPSIQEREESIVSNQVGSSFDEIDNLPSPILEPFYTPEPDPFYPYYPPLSYPPIPYPPIPYPPVSYSEPTSSSNDMNSSYPNIYQQTAGPIDPEPSNNRAIGLGREISKYNISYPKNPKIFKPKNLEIKEIRKDQFKEEPKSRFSPITPLSHEGKLVSEVKNDLRNPFSTPFDGPFER</sequence>
<dbReference type="GO" id="GO:0032220">
    <property type="term" value="P:plasma membrane fusion involved in cytogamy"/>
    <property type="evidence" value="ECO:0007669"/>
    <property type="project" value="TreeGrafter"/>
</dbReference>
<evidence type="ECO:0000256" key="2">
    <source>
        <dbReference type="ARBA" id="ARBA00004651"/>
    </source>
</evidence>
<dbReference type="RefSeq" id="XP_007409507.1">
    <property type="nucleotide sequence ID" value="XM_007409445.1"/>
</dbReference>
<evidence type="ECO:0000256" key="4">
    <source>
        <dbReference type="ARBA" id="ARBA00022475"/>
    </source>
</evidence>
<dbReference type="GO" id="GO:0005886">
    <property type="term" value="C:plasma membrane"/>
    <property type="evidence" value="ECO:0007669"/>
    <property type="project" value="UniProtKB-SubCell"/>
</dbReference>
<feature type="transmembrane region" description="Helical" evidence="10">
    <location>
        <begin position="12"/>
        <end position="31"/>
    </location>
</feature>
<evidence type="ECO:0000256" key="6">
    <source>
        <dbReference type="ARBA" id="ARBA00022971"/>
    </source>
</evidence>
<dbReference type="PANTHER" id="PTHR31030">
    <property type="entry name" value="PLASMA MEMBRANE FUSION PROTEIN PRM1"/>
    <property type="match status" value="1"/>
</dbReference>
<reference evidence="13" key="1">
    <citation type="journal article" date="2011" name="Proc. Natl. Acad. Sci. U.S.A.">
        <title>Obligate biotrophy features unraveled by the genomic analysis of rust fungi.</title>
        <authorList>
            <person name="Duplessis S."/>
            <person name="Cuomo C.A."/>
            <person name="Lin Y.-C."/>
            <person name="Aerts A."/>
            <person name="Tisserant E."/>
            <person name="Veneault-Fourrey C."/>
            <person name="Joly D.L."/>
            <person name="Hacquard S."/>
            <person name="Amselem J."/>
            <person name="Cantarel B.L."/>
            <person name="Chiu R."/>
            <person name="Coutinho P.M."/>
            <person name="Feau N."/>
            <person name="Field M."/>
            <person name="Frey P."/>
            <person name="Gelhaye E."/>
            <person name="Goldberg J."/>
            <person name="Grabherr M.G."/>
            <person name="Kodira C.D."/>
            <person name="Kohler A."/>
            <person name="Kuees U."/>
            <person name="Lindquist E.A."/>
            <person name="Lucas S.M."/>
            <person name="Mago R."/>
            <person name="Mauceli E."/>
            <person name="Morin E."/>
            <person name="Murat C."/>
            <person name="Pangilinan J.L."/>
            <person name="Park R."/>
            <person name="Pearson M."/>
            <person name="Quesneville H."/>
            <person name="Rouhier N."/>
            <person name="Sakthikumar S."/>
            <person name="Salamov A.A."/>
            <person name="Schmutz J."/>
            <person name="Selles B."/>
            <person name="Shapiro H."/>
            <person name="Tanguay P."/>
            <person name="Tuskan G.A."/>
            <person name="Henrissat B."/>
            <person name="Van de Peer Y."/>
            <person name="Rouze P."/>
            <person name="Ellis J.G."/>
            <person name="Dodds P.N."/>
            <person name="Schein J.E."/>
            <person name="Zhong S."/>
            <person name="Hamelin R.C."/>
            <person name="Grigoriev I.V."/>
            <person name="Szabo L.J."/>
            <person name="Martin F."/>
        </authorList>
    </citation>
    <scope>NUCLEOTIDE SEQUENCE [LARGE SCALE GENOMIC DNA]</scope>
    <source>
        <strain evidence="13">98AG31 / pathotype 3-4-7</strain>
    </source>
</reference>
<comment type="similarity">
    <text evidence="3 10">Belongs to the PRM1 family.</text>
</comment>
<comment type="subcellular location">
    <subcellularLocation>
        <location evidence="2 10">Cell membrane</location>
        <topology evidence="2 10">Multi-pass membrane protein</topology>
    </subcellularLocation>
</comment>
<comment type="caution">
    <text evidence="10">Lacks conserved residue(s) required for the propagation of feature annotation.</text>
</comment>
<keyword evidence="6 10" id="KW-0184">Conjugation</keyword>
<dbReference type="eggNOG" id="ENOG502QRP5">
    <property type="taxonomic scope" value="Eukaryota"/>
</dbReference>
<dbReference type="STRING" id="747676.F4RKB8"/>
<accession>F4RKB8</accession>
<gene>
    <name evidence="12" type="ORF">MELLADRAFT_85972</name>
</gene>
<dbReference type="FunCoup" id="F4RKB8">
    <property type="interactions" value="2"/>
</dbReference>
<evidence type="ECO:0000313" key="12">
    <source>
        <dbReference type="EMBL" id="EGG07065.1"/>
    </source>
</evidence>
<feature type="transmembrane region" description="Helical" evidence="10">
    <location>
        <begin position="584"/>
        <end position="607"/>
    </location>
</feature>
<evidence type="ECO:0000256" key="11">
    <source>
        <dbReference type="SAM" id="MobiDB-lite"/>
    </source>
</evidence>
<organism evidence="13">
    <name type="scientific">Melampsora larici-populina (strain 98AG31 / pathotype 3-4-7)</name>
    <name type="common">Poplar leaf rust fungus</name>
    <dbReference type="NCBI Taxonomy" id="747676"/>
    <lineage>
        <taxon>Eukaryota</taxon>
        <taxon>Fungi</taxon>
        <taxon>Dikarya</taxon>
        <taxon>Basidiomycota</taxon>
        <taxon>Pucciniomycotina</taxon>
        <taxon>Pucciniomycetes</taxon>
        <taxon>Pucciniales</taxon>
        <taxon>Melampsoraceae</taxon>
        <taxon>Melampsora</taxon>
    </lineage>
</organism>
<keyword evidence="9" id="KW-0325">Glycoprotein</keyword>
<keyword evidence="7 10" id="KW-1133">Transmembrane helix</keyword>
<evidence type="ECO:0000313" key="13">
    <source>
        <dbReference type="Proteomes" id="UP000001072"/>
    </source>
</evidence>
<proteinExistence type="inferred from homology"/>
<protein>
    <recommendedName>
        <fullName evidence="10">Plasma membrane fusion protein PRM1</fullName>
    </recommendedName>
</protein>
<feature type="transmembrane region" description="Helical" evidence="10">
    <location>
        <begin position="365"/>
        <end position="388"/>
    </location>
</feature>
<evidence type="ECO:0000256" key="10">
    <source>
        <dbReference type="RuleBase" id="RU366035"/>
    </source>
</evidence>
<dbReference type="KEGG" id="mlr:MELLADRAFT_85972"/>
<dbReference type="HOGENOM" id="CLU_010191_2_0_1"/>
<evidence type="ECO:0000256" key="3">
    <source>
        <dbReference type="ARBA" id="ARBA00010780"/>
    </source>
</evidence>
<evidence type="ECO:0000256" key="8">
    <source>
        <dbReference type="ARBA" id="ARBA00023136"/>
    </source>
</evidence>
<feature type="compositionally biased region" description="Low complexity" evidence="11">
    <location>
        <begin position="540"/>
        <end position="555"/>
    </location>
</feature>
<keyword evidence="4 10" id="KW-1003">Cell membrane</keyword>
<dbReference type="EMBL" id="GL883105">
    <property type="protein sequence ID" value="EGG07065.1"/>
    <property type="molecule type" value="Genomic_DNA"/>
</dbReference>
<evidence type="ECO:0000256" key="1">
    <source>
        <dbReference type="ARBA" id="ARBA00002512"/>
    </source>
</evidence>
<dbReference type="InterPro" id="IPR026777">
    <property type="entry name" value="PRM1"/>
</dbReference>
<dbReference type="OrthoDB" id="10248838at2759"/>
<dbReference type="InParanoid" id="F4RKB8"/>
<name>F4RKB8_MELLP</name>